<evidence type="ECO:0000313" key="3">
    <source>
        <dbReference type="Proteomes" id="UP001558613"/>
    </source>
</evidence>
<proteinExistence type="predicted"/>
<comment type="caution">
    <text evidence="2">The sequence shown here is derived from an EMBL/GenBank/DDBJ whole genome shotgun (WGS) entry which is preliminary data.</text>
</comment>
<dbReference type="Proteomes" id="UP001558613">
    <property type="component" value="Unassembled WGS sequence"/>
</dbReference>
<gene>
    <name evidence="2" type="ORF">QQF64_006634</name>
</gene>
<evidence type="ECO:0000256" key="1">
    <source>
        <dbReference type="SAM" id="MobiDB-lite"/>
    </source>
</evidence>
<dbReference type="EMBL" id="JAYMGO010000014">
    <property type="protein sequence ID" value="KAL1261369.1"/>
    <property type="molecule type" value="Genomic_DNA"/>
</dbReference>
<keyword evidence="3" id="KW-1185">Reference proteome</keyword>
<protein>
    <submittedName>
        <fullName evidence="2">Uncharacterized protein</fullName>
    </submittedName>
</protein>
<organism evidence="2 3">
    <name type="scientific">Cirrhinus molitorella</name>
    <name type="common">mud carp</name>
    <dbReference type="NCBI Taxonomy" id="172907"/>
    <lineage>
        <taxon>Eukaryota</taxon>
        <taxon>Metazoa</taxon>
        <taxon>Chordata</taxon>
        <taxon>Craniata</taxon>
        <taxon>Vertebrata</taxon>
        <taxon>Euteleostomi</taxon>
        <taxon>Actinopterygii</taxon>
        <taxon>Neopterygii</taxon>
        <taxon>Teleostei</taxon>
        <taxon>Ostariophysi</taxon>
        <taxon>Cypriniformes</taxon>
        <taxon>Cyprinidae</taxon>
        <taxon>Labeoninae</taxon>
        <taxon>Labeonini</taxon>
        <taxon>Cirrhinus</taxon>
    </lineage>
</organism>
<reference evidence="2 3" key="1">
    <citation type="submission" date="2023-09" db="EMBL/GenBank/DDBJ databases">
        <authorList>
            <person name="Wang M."/>
        </authorList>
    </citation>
    <scope>NUCLEOTIDE SEQUENCE [LARGE SCALE GENOMIC DNA]</scope>
    <source>
        <strain evidence="2">GT-2023</strain>
        <tissue evidence="2">Liver</tissue>
    </source>
</reference>
<feature type="region of interest" description="Disordered" evidence="1">
    <location>
        <begin position="293"/>
        <end position="319"/>
    </location>
</feature>
<evidence type="ECO:0000313" key="2">
    <source>
        <dbReference type="EMBL" id="KAL1261369.1"/>
    </source>
</evidence>
<accession>A0ABR3MBH3</accession>
<name>A0ABR3MBH3_9TELE</name>
<sequence length="319" mass="39107">MLTFSDLNDMASRLLQLFQDRGAETCYEFMPVAFEREQQLKKPCSSSACVSPSKSNFISAKKHKKNIDVRIPEHLITDDRNQCVTRVIKTSKQQRRKEMRKITKQCAEPEHTAPYFEIRKHKRRQYEKEKYATSWQFRMKKKELAKKCNQDLSVKNKKKEYFVRRYHADAVFQMKMKEYTVRRYHTNAFFQRKIKEHMVRRYKTDDIFRKKMKDYMVRRYQTDAPFQNKMKDYMVRRYQTDAPFQNKMKDYMVRRYQTDAPFQKKMKDYMVRRYETDVPFQNKMKDYMVRRYQTDPSFPEQDKGDTWSGGTKRAPFQKR</sequence>